<feature type="domain" description="Polysaccharide pyruvyl transferase" evidence="2">
    <location>
        <begin position="14"/>
        <end position="275"/>
    </location>
</feature>
<keyword evidence="4" id="KW-1185">Reference proteome</keyword>
<protein>
    <recommendedName>
        <fullName evidence="2">Polysaccharide pyruvyl transferase domain-containing protein</fullName>
    </recommendedName>
</protein>
<comment type="caution">
    <text evidence="3">The sequence shown here is derived from an EMBL/GenBank/DDBJ whole genome shotgun (WGS) entry which is preliminary data.</text>
</comment>
<dbReference type="RefSeq" id="WP_259481000.1">
    <property type="nucleotide sequence ID" value="NZ_BAAAQY010000007.1"/>
</dbReference>
<sequence length="705" mass="78530">MTRVYVSGIGQHDNVGDTVLRRSLIDALRGSGELHVLVGSLADDYVEGLQLHDSDVVYRSESSWHKSVLKSGLRRRTWMVFSAGEAIADLHSAPDRLRHFIEGVVLRLRGGGSIQTGVGIRRPVGRWKLPLLASLWPARLVTWRDAASRRIAGFGSVTPDWAYAVGSPEEDFATTADRRHIAITLRNDRPYPNETWLSTVREYAARNDLAPLVVTQVKSDSDSCRRLADDLDAELLEWTTDNLWVQEGLVREALGRSRVMISDRVHGLIIGLTEGAMPIAYSPRTPEKAIRTLSAIGLDEISHTENDLSVPEGVTWLKDTADRADEAFTRLNAARLRLAKLTDELHSLITHGRSERQVTMTTPARPYITVLHSMAGPKPGEPTRYANHMLDGAPSQVTTKFFSWKYALTGDYDVFHVHWPEYLLRGSTARVKFAKRLAFIMLMVRLRLKRVPIVRTAHNLDAHEAGGGVEQRMVAWTLRRTTTIIKLNETTPVDAHQHSVTILHGHYRDRFRDLPTSSPVSGRILYFGLIRPYKGVVNLVQVFRSVSDPSVTLRVVGKPSDSALADAVSDEAALDPRVTTVLDFVPDADLVRELSEAQLVVFPYEEMHNSGALLVALSMDRAVLVPRSVANEAIAREVGAEWVTMYDGKLTAETLLRALATAQELDAHSRPALQGRDWDTVGKAHYETYLDALRRAHNRRAGVGL</sequence>
<dbReference type="Pfam" id="PF13692">
    <property type="entry name" value="Glyco_trans_1_4"/>
    <property type="match status" value="1"/>
</dbReference>
<reference evidence="3 4" key="1">
    <citation type="journal article" date="2019" name="Int. J. Syst. Evol. Microbiol.">
        <title>The Global Catalogue of Microorganisms (GCM) 10K type strain sequencing project: providing services to taxonomists for standard genome sequencing and annotation.</title>
        <authorList>
            <consortium name="The Broad Institute Genomics Platform"/>
            <consortium name="The Broad Institute Genome Sequencing Center for Infectious Disease"/>
            <person name="Wu L."/>
            <person name="Ma J."/>
        </authorList>
    </citation>
    <scope>NUCLEOTIDE SEQUENCE [LARGE SCALE GENOMIC DNA]</scope>
    <source>
        <strain evidence="3 4">JCM 16117</strain>
    </source>
</reference>
<proteinExistence type="predicted"/>
<evidence type="ECO:0000313" key="3">
    <source>
        <dbReference type="EMBL" id="GAA2239691.1"/>
    </source>
</evidence>
<dbReference type="Proteomes" id="UP001500929">
    <property type="component" value="Unassembled WGS sequence"/>
</dbReference>
<evidence type="ECO:0000259" key="2">
    <source>
        <dbReference type="Pfam" id="PF04230"/>
    </source>
</evidence>
<dbReference type="Gene3D" id="3.40.50.2000">
    <property type="entry name" value="Glycogen Phosphorylase B"/>
    <property type="match status" value="1"/>
</dbReference>
<keyword evidence="1" id="KW-0808">Transferase</keyword>
<dbReference type="EMBL" id="BAAAQY010000007">
    <property type="protein sequence ID" value="GAA2239691.1"/>
    <property type="molecule type" value="Genomic_DNA"/>
</dbReference>
<organism evidence="3 4">
    <name type="scientific">Herbiconiux moechotypicola</name>
    <dbReference type="NCBI Taxonomy" id="637393"/>
    <lineage>
        <taxon>Bacteria</taxon>
        <taxon>Bacillati</taxon>
        <taxon>Actinomycetota</taxon>
        <taxon>Actinomycetes</taxon>
        <taxon>Micrococcales</taxon>
        <taxon>Microbacteriaceae</taxon>
        <taxon>Herbiconiux</taxon>
    </lineage>
</organism>
<dbReference type="SUPFAM" id="SSF53756">
    <property type="entry name" value="UDP-Glycosyltransferase/glycogen phosphorylase"/>
    <property type="match status" value="1"/>
</dbReference>
<dbReference type="PANTHER" id="PTHR46401:SF2">
    <property type="entry name" value="GLYCOSYLTRANSFERASE WBBK-RELATED"/>
    <property type="match status" value="1"/>
</dbReference>
<dbReference type="InterPro" id="IPR007345">
    <property type="entry name" value="Polysacch_pyruvyl_Trfase"/>
</dbReference>
<dbReference type="Pfam" id="PF04230">
    <property type="entry name" value="PS_pyruv_trans"/>
    <property type="match status" value="1"/>
</dbReference>
<accession>A0ABN3DR70</accession>
<evidence type="ECO:0000313" key="4">
    <source>
        <dbReference type="Proteomes" id="UP001500929"/>
    </source>
</evidence>
<gene>
    <name evidence="3" type="ORF">GCM10009851_26340</name>
</gene>
<name>A0ABN3DR70_9MICO</name>
<evidence type="ECO:0000256" key="1">
    <source>
        <dbReference type="ARBA" id="ARBA00022679"/>
    </source>
</evidence>
<dbReference type="PANTHER" id="PTHR46401">
    <property type="entry name" value="GLYCOSYLTRANSFERASE WBBK-RELATED"/>
    <property type="match status" value="1"/>
</dbReference>